<keyword evidence="1" id="KW-0399">Innate immunity</keyword>
<proteinExistence type="inferred from homology"/>
<sequence length="319" mass="37121">FAVFFNFVPDFSVLFSRLQQLQSHFTWDLKKEDMELENLSTRLEEHITLELGRPGAVALSYSLLNRPDEALKQLLKSQQTTEEVYGEDSERRLIVTYGDLAWLNYHTGNFTKSQTYYQRKKYPNSSSDVLHPEVYGEKAWTYLKLSKSHYPKAIKCFERALEVQKDDSEWNAGYAIALFRTERVSATDSAAITQLRRALELSPDDGVLLSMLAVKLGVEKKYEEAKSLVEKTLKVAPDNPHAMRYISKYLRYQVGVSIVLLERALERSNTSAFIYHQLGLCYKRKKLNEQKSQHFDKQSIHEFKVKICVSVFFKFMAYY</sequence>
<evidence type="ECO:0000256" key="3">
    <source>
        <dbReference type="ARBA" id="ARBA00022803"/>
    </source>
</evidence>
<dbReference type="GO" id="GO:0005829">
    <property type="term" value="C:cytosol"/>
    <property type="evidence" value="ECO:0007669"/>
    <property type="project" value="TreeGrafter"/>
</dbReference>
<dbReference type="InterPro" id="IPR011990">
    <property type="entry name" value="TPR-like_helical_dom_sf"/>
</dbReference>
<keyword evidence="3" id="KW-0802">TPR repeat</keyword>
<dbReference type="SMART" id="SM00028">
    <property type="entry name" value="TPR"/>
    <property type="match status" value="2"/>
</dbReference>
<reference evidence="7" key="1">
    <citation type="submission" date="2012-01" db="EMBL/GenBank/DDBJ databases">
        <authorList>
            <person name="Walter R."/>
            <person name="Schartl M."/>
            <person name="Warren W."/>
        </authorList>
    </citation>
    <scope>NUCLEOTIDE SEQUENCE [LARGE SCALE GENOMIC DNA]</scope>
    <source>
        <strain evidence="7">JP 163 A</strain>
    </source>
</reference>
<evidence type="ECO:0000256" key="1">
    <source>
        <dbReference type="ARBA" id="ARBA00022588"/>
    </source>
</evidence>
<keyword evidence="7" id="KW-1185">Reference proteome</keyword>
<reference evidence="7" key="2">
    <citation type="journal article" date="2013" name="Nat. Genet.">
        <title>The genome of the platyfish, Xiphophorus maculatus, provides insights into evolutionary adaptation and several complex traits.</title>
        <authorList>
            <person name="Schartl M."/>
            <person name="Walter R.B."/>
            <person name="Shen Y."/>
            <person name="Garcia T."/>
            <person name="Catchen J."/>
            <person name="Amores A."/>
            <person name="Braasch I."/>
            <person name="Chalopin D."/>
            <person name="Volff J.N."/>
            <person name="Lesch K.P."/>
            <person name="Bisazza A."/>
            <person name="Minx P."/>
            <person name="Hillier L."/>
            <person name="Wilson R.K."/>
            <person name="Fuerstenberg S."/>
            <person name="Boore J."/>
            <person name="Searle S."/>
            <person name="Postlethwait J.H."/>
            <person name="Warren W.C."/>
        </authorList>
    </citation>
    <scope>NUCLEOTIDE SEQUENCE [LARGE SCALE GENOMIC DNA]</scope>
    <source>
        <strain evidence="7">JP 163 A</strain>
    </source>
</reference>
<protein>
    <submittedName>
        <fullName evidence="6">Interferon-induced protein with tetratricopeptide repeats 5-like</fullName>
    </submittedName>
</protein>
<keyword evidence="4" id="KW-0391">Immunity</keyword>
<name>A0A3B5QFM4_XIPMA</name>
<reference evidence="6" key="4">
    <citation type="submission" date="2025-09" db="UniProtKB">
        <authorList>
            <consortium name="Ensembl"/>
        </authorList>
    </citation>
    <scope>IDENTIFICATION</scope>
    <source>
        <strain evidence="6">JP 163 A</strain>
    </source>
</reference>
<evidence type="ECO:0000256" key="2">
    <source>
        <dbReference type="ARBA" id="ARBA00022737"/>
    </source>
</evidence>
<dbReference type="FunFam" id="1.25.40.10:FF:000036">
    <property type="entry name" value="interferon-induced protein with tetratricopeptide repeats 5"/>
    <property type="match status" value="1"/>
</dbReference>
<keyword evidence="2" id="KW-0677">Repeat</keyword>
<dbReference type="SUPFAM" id="SSF48452">
    <property type="entry name" value="TPR-like"/>
    <property type="match status" value="1"/>
</dbReference>
<dbReference type="PANTHER" id="PTHR10271">
    <property type="entry name" value="INTERFERON-INDUCED PROTEIN WITH TETRATRICOPEPTIDE REPEATS"/>
    <property type="match status" value="1"/>
</dbReference>
<dbReference type="GeneTree" id="ENSGT00950000182946"/>
<dbReference type="GO" id="GO:0051607">
    <property type="term" value="P:defense response to virus"/>
    <property type="evidence" value="ECO:0007669"/>
    <property type="project" value="TreeGrafter"/>
</dbReference>
<dbReference type="Pfam" id="PF13432">
    <property type="entry name" value="TPR_16"/>
    <property type="match status" value="1"/>
</dbReference>
<evidence type="ECO:0000256" key="4">
    <source>
        <dbReference type="ARBA" id="ARBA00022859"/>
    </source>
</evidence>
<evidence type="ECO:0000313" key="7">
    <source>
        <dbReference type="Proteomes" id="UP000002852"/>
    </source>
</evidence>
<comment type="similarity">
    <text evidence="5">Belongs to the IFIT family.</text>
</comment>
<accession>A0A3B5QFM4</accession>
<dbReference type="AlphaFoldDB" id="A0A3B5QFM4"/>
<dbReference type="GO" id="GO:0045087">
    <property type="term" value="P:innate immune response"/>
    <property type="evidence" value="ECO:0007669"/>
    <property type="project" value="UniProtKB-KW"/>
</dbReference>
<dbReference type="Proteomes" id="UP000002852">
    <property type="component" value="Unassembled WGS sequence"/>
</dbReference>
<organism evidence="6 7">
    <name type="scientific">Xiphophorus maculatus</name>
    <name type="common">Southern platyfish</name>
    <name type="synonym">Platypoecilus maculatus</name>
    <dbReference type="NCBI Taxonomy" id="8083"/>
    <lineage>
        <taxon>Eukaryota</taxon>
        <taxon>Metazoa</taxon>
        <taxon>Chordata</taxon>
        <taxon>Craniata</taxon>
        <taxon>Vertebrata</taxon>
        <taxon>Euteleostomi</taxon>
        <taxon>Actinopterygii</taxon>
        <taxon>Neopterygii</taxon>
        <taxon>Teleostei</taxon>
        <taxon>Neoteleostei</taxon>
        <taxon>Acanthomorphata</taxon>
        <taxon>Ovalentaria</taxon>
        <taxon>Atherinomorphae</taxon>
        <taxon>Cyprinodontiformes</taxon>
        <taxon>Poeciliidae</taxon>
        <taxon>Poeciliinae</taxon>
        <taxon>Xiphophorus</taxon>
    </lineage>
</organism>
<dbReference type="Gene3D" id="1.25.40.10">
    <property type="entry name" value="Tetratricopeptide repeat domain"/>
    <property type="match status" value="3"/>
</dbReference>
<evidence type="ECO:0000313" key="6">
    <source>
        <dbReference type="Ensembl" id="ENSXMAP00000030359.1"/>
    </source>
</evidence>
<dbReference type="Ensembl" id="ENSXMAT00000032759.1">
    <property type="protein sequence ID" value="ENSXMAP00000030359.1"/>
    <property type="gene ID" value="ENSXMAG00000018627.2"/>
</dbReference>
<reference evidence="6" key="3">
    <citation type="submission" date="2025-08" db="UniProtKB">
        <authorList>
            <consortium name="Ensembl"/>
        </authorList>
    </citation>
    <scope>IDENTIFICATION</scope>
    <source>
        <strain evidence="6">JP 163 A</strain>
    </source>
</reference>
<evidence type="ECO:0000256" key="5">
    <source>
        <dbReference type="ARBA" id="ARBA00038336"/>
    </source>
</evidence>
<dbReference type="PANTHER" id="PTHR10271:SF29">
    <property type="entry name" value="INTERFERON-INDUCED PROTEIN WITH TETRATRICOPEPTIDE REPEATS-RELATED"/>
    <property type="match status" value="1"/>
</dbReference>
<dbReference type="InterPro" id="IPR019734">
    <property type="entry name" value="TPR_rpt"/>
</dbReference>